<evidence type="ECO:0000259" key="1">
    <source>
        <dbReference type="Pfam" id="PF11202"/>
    </source>
</evidence>
<comment type="caution">
    <text evidence="3">The sequence shown here is derived from an EMBL/GenBank/DDBJ whole genome shotgun (WGS) entry which is preliminary data.</text>
</comment>
<gene>
    <name evidence="3" type="ORF">GCM10010990_01800</name>
</gene>
<dbReference type="EMBL" id="BMIP01000001">
    <property type="protein sequence ID" value="GGD56229.1"/>
    <property type="molecule type" value="Genomic_DNA"/>
</dbReference>
<evidence type="ECO:0000313" key="4">
    <source>
        <dbReference type="Proteomes" id="UP000612349"/>
    </source>
</evidence>
<dbReference type="InterPro" id="IPR028157">
    <property type="entry name" value="PELOTA_dom"/>
</dbReference>
<dbReference type="Pfam" id="PF15608">
    <property type="entry name" value="PELOTA_1"/>
    <property type="match status" value="1"/>
</dbReference>
<organism evidence="3 4">
    <name type="scientific">Croceicoccus mobilis</name>
    <dbReference type="NCBI Taxonomy" id="1703339"/>
    <lineage>
        <taxon>Bacteria</taxon>
        <taxon>Pseudomonadati</taxon>
        <taxon>Pseudomonadota</taxon>
        <taxon>Alphaproteobacteria</taxon>
        <taxon>Sphingomonadales</taxon>
        <taxon>Erythrobacteraceae</taxon>
        <taxon>Croceicoccus</taxon>
    </lineage>
</organism>
<evidence type="ECO:0000259" key="2">
    <source>
        <dbReference type="Pfam" id="PF15608"/>
    </source>
</evidence>
<sequence length="369" mass="40980">MQLTAHKEGKTMHFSGSYPPEDVRILLKPAQIEATPVEEKEALIQSGKRHYSEMLSAEKVPDERYMTLFREALSRNKTRLRYDIDLLARMIRARTQTHFKCVLVSLARAGTPIGVLLSRSLKRLGVEVHHYSVSIIRGRGIDENAMRHILDRHDARHIVFVDGWTGKGAITRELETSLAKQRLGIAPFLAVVADPAGTAHLAATSEDYVIPSGLLNGIVSGLISRSVLNEDIVGEDDFHACLFMEEHRSADLSRAFIDAIDAVVVSHSSQSPWSEEIAAASQRACQDLLATIMESEGVSDVNRIKPGIAEATRAILRRVPDKVILRDLDDPEVQHMIYLAEQSGVPVEQRDIGNYRALTIIKKLGGEQE</sequence>
<keyword evidence="4" id="KW-1185">Reference proteome</keyword>
<accession>A0A916YQF0</accession>
<proteinExistence type="predicted"/>
<reference evidence="3" key="2">
    <citation type="submission" date="2020-09" db="EMBL/GenBank/DDBJ databases">
        <authorList>
            <person name="Sun Q."/>
            <person name="Zhou Y."/>
        </authorList>
    </citation>
    <scope>NUCLEOTIDE SEQUENCE</scope>
    <source>
        <strain evidence="3">CGMCC 1.15360</strain>
    </source>
</reference>
<dbReference type="InterPro" id="IPR048336">
    <property type="entry name" value="StiP-like"/>
</dbReference>
<dbReference type="Proteomes" id="UP000612349">
    <property type="component" value="Unassembled WGS sequence"/>
</dbReference>
<feature type="domain" description="PELOTA RNA-binding" evidence="2">
    <location>
        <begin position="288"/>
        <end position="363"/>
    </location>
</feature>
<dbReference type="PIRSF" id="PIRSF020979">
    <property type="entry name" value="UCP020979"/>
    <property type="match status" value="1"/>
</dbReference>
<evidence type="ECO:0008006" key="5">
    <source>
        <dbReference type="Google" id="ProtNLM"/>
    </source>
</evidence>
<reference evidence="3" key="1">
    <citation type="journal article" date="2014" name="Int. J. Syst. Evol. Microbiol.">
        <title>Complete genome sequence of Corynebacterium casei LMG S-19264T (=DSM 44701T), isolated from a smear-ripened cheese.</title>
        <authorList>
            <consortium name="US DOE Joint Genome Institute (JGI-PGF)"/>
            <person name="Walter F."/>
            <person name="Albersmeier A."/>
            <person name="Kalinowski J."/>
            <person name="Ruckert C."/>
        </authorList>
    </citation>
    <scope>NUCLEOTIDE SEQUENCE</scope>
    <source>
        <strain evidence="3">CGMCC 1.15360</strain>
    </source>
</reference>
<dbReference type="InterPro" id="IPR011215">
    <property type="entry name" value="StiP_N"/>
</dbReference>
<protein>
    <recommendedName>
        <fullName evidence="5">PELOTA RNA-binding domain-containing protein</fullName>
    </recommendedName>
</protein>
<dbReference type="Pfam" id="PF11202">
    <property type="entry name" value="StiP"/>
    <property type="match status" value="1"/>
</dbReference>
<feature type="domain" description="Cysteine protease StiP N-terminal" evidence="1">
    <location>
        <begin position="16"/>
        <end position="260"/>
    </location>
</feature>
<dbReference type="AlphaFoldDB" id="A0A916YQF0"/>
<name>A0A916YQF0_9SPHN</name>
<evidence type="ECO:0000313" key="3">
    <source>
        <dbReference type="EMBL" id="GGD56229.1"/>
    </source>
</evidence>